<evidence type="ECO:0000259" key="8">
    <source>
        <dbReference type="PROSITE" id="PS50279"/>
    </source>
</evidence>
<organism evidence="9 10">
    <name type="scientific">Glossina brevipalpis</name>
    <dbReference type="NCBI Taxonomy" id="37001"/>
    <lineage>
        <taxon>Eukaryota</taxon>
        <taxon>Metazoa</taxon>
        <taxon>Ecdysozoa</taxon>
        <taxon>Arthropoda</taxon>
        <taxon>Hexapoda</taxon>
        <taxon>Insecta</taxon>
        <taxon>Pterygota</taxon>
        <taxon>Neoptera</taxon>
        <taxon>Endopterygota</taxon>
        <taxon>Diptera</taxon>
        <taxon>Brachycera</taxon>
        <taxon>Muscomorpha</taxon>
        <taxon>Hippoboscoidea</taxon>
        <taxon>Glossinidae</taxon>
        <taxon>Glossina</taxon>
    </lineage>
</organism>
<dbReference type="CDD" id="cd00110">
    <property type="entry name" value="LamG"/>
    <property type="match status" value="1"/>
</dbReference>
<keyword evidence="10" id="KW-1185">Reference proteome</keyword>
<dbReference type="InterPro" id="IPR036880">
    <property type="entry name" value="Kunitz_BPTI_sf"/>
</dbReference>
<dbReference type="SMART" id="SM00282">
    <property type="entry name" value="LamG"/>
    <property type="match status" value="1"/>
</dbReference>
<dbReference type="InterPro" id="IPR013320">
    <property type="entry name" value="ConA-like_dom_sf"/>
</dbReference>
<dbReference type="SUPFAM" id="SSF49899">
    <property type="entry name" value="Concanavalin A-like lectins/glucanases"/>
    <property type="match status" value="1"/>
</dbReference>
<dbReference type="Gene3D" id="2.60.120.200">
    <property type="match status" value="1"/>
</dbReference>
<dbReference type="GO" id="GO:0003755">
    <property type="term" value="F:peptidyl-prolyl cis-trans isomerase activity"/>
    <property type="evidence" value="ECO:0007669"/>
    <property type="project" value="InterPro"/>
</dbReference>
<dbReference type="Proteomes" id="UP000091820">
    <property type="component" value="Unassembled WGS sequence"/>
</dbReference>
<protein>
    <recommendedName>
        <fullName evidence="11">BPTI/Kunitz inhibitor domain-containing protein</fullName>
    </recommendedName>
</protein>
<accession>A0A1A9W4Q6</accession>
<evidence type="ECO:0000313" key="10">
    <source>
        <dbReference type="Proteomes" id="UP000091820"/>
    </source>
</evidence>
<dbReference type="Pfam" id="PF00014">
    <property type="entry name" value="Kunitz_BPTI"/>
    <property type="match status" value="1"/>
</dbReference>
<reference evidence="9" key="2">
    <citation type="submission" date="2020-05" db="UniProtKB">
        <authorList>
            <consortium name="EnsemblMetazoa"/>
        </authorList>
    </citation>
    <scope>IDENTIFICATION</scope>
    <source>
        <strain evidence="9">IAEA</strain>
    </source>
</reference>
<evidence type="ECO:0000256" key="3">
    <source>
        <dbReference type="ARBA" id="ARBA00022900"/>
    </source>
</evidence>
<evidence type="ECO:0000259" key="6">
    <source>
        <dbReference type="PROSITE" id="PS50025"/>
    </source>
</evidence>
<evidence type="ECO:0000256" key="5">
    <source>
        <dbReference type="PROSITE-ProRule" id="PRU00122"/>
    </source>
</evidence>
<dbReference type="InterPro" id="IPR002223">
    <property type="entry name" value="Kunitz_BPTI"/>
</dbReference>
<dbReference type="SMART" id="SM00131">
    <property type="entry name" value="KU"/>
    <property type="match status" value="1"/>
</dbReference>
<dbReference type="InterPro" id="IPR029000">
    <property type="entry name" value="Cyclophilin-like_dom_sf"/>
</dbReference>
<evidence type="ECO:0000259" key="7">
    <source>
        <dbReference type="PROSITE" id="PS50072"/>
    </source>
</evidence>
<dbReference type="Pfam" id="PF13879">
    <property type="entry name" value="Hmw_CFAP97"/>
    <property type="match status" value="1"/>
</dbReference>
<proteinExistence type="inferred from homology"/>
<dbReference type="SUPFAM" id="SSF57362">
    <property type="entry name" value="BPTI-like"/>
    <property type="match status" value="1"/>
</dbReference>
<feature type="domain" description="Laminin G" evidence="6">
    <location>
        <begin position="292"/>
        <end position="481"/>
    </location>
</feature>
<evidence type="ECO:0008006" key="11">
    <source>
        <dbReference type="Google" id="ProtNLM"/>
    </source>
</evidence>
<comment type="similarity">
    <text evidence="1">Belongs to the CFAP97 family.</text>
</comment>
<dbReference type="FunFam" id="4.10.410.10:FF:000020">
    <property type="entry name" value="Collagen, type VI, alpha 3"/>
    <property type="match status" value="1"/>
</dbReference>
<evidence type="ECO:0000256" key="2">
    <source>
        <dbReference type="ARBA" id="ARBA00022690"/>
    </source>
</evidence>
<feature type="domain" description="BPTI/Kunitz inhibitor" evidence="8">
    <location>
        <begin position="179"/>
        <end position="230"/>
    </location>
</feature>
<dbReference type="InterPro" id="IPR029488">
    <property type="entry name" value="Hmw/CFAP97"/>
</dbReference>
<dbReference type="Gene3D" id="4.10.410.10">
    <property type="entry name" value="Pancreatic trypsin inhibitor Kunitz domain"/>
    <property type="match status" value="1"/>
</dbReference>
<name>A0A1A9W4Q6_9MUSC</name>
<dbReference type="GO" id="GO:0004867">
    <property type="term" value="F:serine-type endopeptidase inhibitor activity"/>
    <property type="evidence" value="ECO:0007669"/>
    <property type="project" value="UniProtKB-KW"/>
</dbReference>
<dbReference type="Gene3D" id="2.40.100.10">
    <property type="entry name" value="Cyclophilin-like"/>
    <property type="match status" value="1"/>
</dbReference>
<dbReference type="EnsemblMetazoa" id="GBRI006275-RA">
    <property type="protein sequence ID" value="GBRI006275-PA"/>
    <property type="gene ID" value="GBRI006275"/>
</dbReference>
<dbReference type="PANTHER" id="PTHR10083">
    <property type="entry name" value="KUNITZ-TYPE PROTEASE INHIBITOR-RELATED"/>
    <property type="match status" value="1"/>
</dbReference>
<dbReference type="InterPro" id="IPR050098">
    <property type="entry name" value="TFPI/VKTCI-like"/>
</dbReference>
<keyword evidence="3" id="KW-0722">Serine protease inhibitor</keyword>
<evidence type="ECO:0000256" key="4">
    <source>
        <dbReference type="ARBA" id="ARBA00023157"/>
    </source>
</evidence>
<evidence type="ECO:0000313" key="9">
    <source>
        <dbReference type="EnsemblMetazoa" id="GBRI006275-PA"/>
    </source>
</evidence>
<dbReference type="Pfam" id="PF00160">
    <property type="entry name" value="Pro_isomerase"/>
    <property type="match status" value="1"/>
</dbReference>
<dbReference type="STRING" id="37001.A0A1A9W4Q6"/>
<evidence type="ECO:0000256" key="1">
    <source>
        <dbReference type="ARBA" id="ARBA00008315"/>
    </source>
</evidence>
<dbReference type="InterPro" id="IPR002130">
    <property type="entry name" value="Cyclophilin-type_PPIase_dom"/>
</dbReference>
<dbReference type="PROSITE" id="PS50025">
    <property type="entry name" value="LAM_G_DOMAIN"/>
    <property type="match status" value="1"/>
</dbReference>
<dbReference type="GO" id="GO:0005615">
    <property type="term" value="C:extracellular space"/>
    <property type="evidence" value="ECO:0007669"/>
    <property type="project" value="TreeGrafter"/>
</dbReference>
<dbReference type="PROSITE" id="PS50279">
    <property type="entry name" value="BPTI_KUNITZ_2"/>
    <property type="match status" value="1"/>
</dbReference>
<sequence>MSSLTENLTRVQLFLYCCWLWLPILLTTSSSLIYVSAVPAATNTHLLTPSASGSSITLSIANTQSDNTNNNNNNNMNMNNVNNVNANTQLNTGLNPITGLINTNTLTGANTNTGVGAVGVVGVPVVVGLNLTNNNAIGLATVNTGTNIDLLGIMNGTVVSGGSSGNIVALPKEKIYEKCTGPADPGPCKQYTYKWRYEPTTNECSSYIWGGCDGNPQNRFNSEAECLFHCIGAPHTLPPFLQTTTHEPSTTDASQAMLPFSLSPTFGDLDTSPIPFEKRGPELTFAETGQEKTFVFAQNNTFIQIDGDIIQTFQLRLCREISFQFRTRLPHGLLVYHNVKNPDRINLNPYALYVIVEKGQLKVVHVFGKHSTSVTVGEVYVYVRIDVHGARLIARVDSNQEEVYLKGLNHDTNYGVSTNLPSVVLVGGLSSEEKLHGVKYIIESFVGCIRNVVLSSGKAASDLLPITPLVATKHENLLRNSKNFLLKFAFDKLITQINVPRLFRSTMSRKNSYMPIDPQSTKKLLTDHKKSLKQAQSRVDLRPVPLMTTTFLRIDQLRLDYQASKRIMNDNIALLTKINKIQRNHGFTDNYRISKDIYPTNYVRSCQRLQRIEHENFMLGCRLLTVKSSINTRFAGSQSQLRRKKQKYAVPYYVMDRYRDIVDKTEIAMLDQLLRPKIFIDLYVKNIRPLGRLSIQLFTEACPEMILEFVRICSRGESNAWKIIRIFPILWLEGELTAENTILTTPGFEHEYNCIDHGQGPGILSFAQNYLEGFPPGLINFSISFKELTTLNGQRIPFGIVVSGLKLLDIIQDYGTKNGKTKKDIVIYGSRADEADVYAYTVYNNSENGYIIFQHRAHSIVKSRISQHFHV</sequence>
<dbReference type="SUPFAM" id="SSF50891">
    <property type="entry name" value="Cyclophilin-like"/>
    <property type="match status" value="1"/>
</dbReference>
<dbReference type="CDD" id="cd00109">
    <property type="entry name" value="Kunitz-type"/>
    <property type="match status" value="1"/>
</dbReference>
<keyword evidence="4" id="KW-1015">Disulfide bond</keyword>
<dbReference type="AlphaFoldDB" id="A0A1A9W4Q6"/>
<comment type="caution">
    <text evidence="5">Lacks conserved residue(s) required for the propagation of feature annotation.</text>
</comment>
<dbReference type="PANTHER" id="PTHR10083:SF328">
    <property type="entry name" value="TISSUE FACTOR PATHWAY INHIBITOR"/>
    <property type="match status" value="1"/>
</dbReference>
<reference evidence="10" key="1">
    <citation type="submission" date="2014-03" db="EMBL/GenBank/DDBJ databases">
        <authorList>
            <person name="Aksoy S."/>
            <person name="Warren W."/>
            <person name="Wilson R.K."/>
        </authorList>
    </citation>
    <scope>NUCLEOTIDE SEQUENCE [LARGE SCALE GENOMIC DNA]</scope>
    <source>
        <strain evidence="10">IAEA</strain>
    </source>
</reference>
<dbReference type="VEuPathDB" id="VectorBase:GBRI006275"/>
<dbReference type="Pfam" id="PF02210">
    <property type="entry name" value="Laminin_G_2"/>
    <property type="match status" value="1"/>
</dbReference>
<dbReference type="PROSITE" id="PS50072">
    <property type="entry name" value="CSA_PPIASE_2"/>
    <property type="match status" value="1"/>
</dbReference>
<dbReference type="InterPro" id="IPR001791">
    <property type="entry name" value="Laminin_G"/>
</dbReference>
<feature type="domain" description="PPIase cyclophilin-type" evidence="7">
    <location>
        <begin position="688"/>
        <end position="832"/>
    </location>
</feature>
<keyword evidence="2" id="KW-0646">Protease inhibitor</keyword>